<comment type="catalytic activity">
    <reaction evidence="10">
        <text>di-trans,octa-cis-undecaprenyl diphospho-N-acetyl-alpha-D-muramoyl-L-alanyl-D-glutamyl-meso-2,6-diaminopimeloyl-D-alanyl-D-alanine + UDP-N-acetyl-alpha-D-glucosamine = di-trans,octa-cis-undecaprenyl diphospho-[N-acetyl-alpha-D-glucosaminyl-(1-&gt;4)]-N-acetyl-alpha-D-muramoyl-L-alanyl-D-glutamyl-meso-2,6-diaminopimeloyl-D-alanyl-D-alanine + UDP + H(+)</text>
        <dbReference type="Rhea" id="RHEA:31227"/>
        <dbReference type="ChEBI" id="CHEBI:15378"/>
        <dbReference type="ChEBI" id="CHEBI:57705"/>
        <dbReference type="ChEBI" id="CHEBI:58223"/>
        <dbReference type="ChEBI" id="CHEBI:61387"/>
        <dbReference type="ChEBI" id="CHEBI:61388"/>
        <dbReference type="EC" id="2.4.1.227"/>
    </reaction>
</comment>
<evidence type="ECO:0000313" key="13">
    <source>
        <dbReference type="EMBL" id="PJJ75190.1"/>
    </source>
</evidence>
<dbReference type="Gene3D" id="3.40.50.2000">
    <property type="entry name" value="Glycogen Phosphorylase B"/>
    <property type="match status" value="2"/>
</dbReference>
<evidence type="ECO:0000256" key="5">
    <source>
        <dbReference type="ARBA" id="ARBA00022960"/>
    </source>
</evidence>
<keyword evidence="8 10" id="KW-0131">Cell cycle</keyword>
<evidence type="ECO:0000256" key="3">
    <source>
        <dbReference type="ARBA" id="ARBA00022676"/>
    </source>
</evidence>
<feature type="binding site" evidence="10">
    <location>
        <position position="183"/>
    </location>
    <ligand>
        <name>UDP-N-acetyl-alpha-D-glucosamine</name>
        <dbReference type="ChEBI" id="CHEBI:57705"/>
    </ligand>
</feature>
<dbReference type="GO" id="GO:0005886">
    <property type="term" value="C:plasma membrane"/>
    <property type="evidence" value="ECO:0007669"/>
    <property type="project" value="UniProtKB-SubCell"/>
</dbReference>
<dbReference type="Proteomes" id="UP000230000">
    <property type="component" value="Unassembled WGS sequence"/>
</dbReference>
<evidence type="ECO:0000256" key="4">
    <source>
        <dbReference type="ARBA" id="ARBA00022679"/>
    </source>
</evidence>
<keyword evidence="6 10" id="KW-0573">Peptidoglycan synthesis</keyword>
<dbReference type="GO" id="GO:0005975">
    <property type="term" value="P:carbohydrate metabolic process"/>
    <property type="evidence" value="ECO:0007669"/>
    <property type="project" value="InterPro"/>
</dbReference>
<comment type="function">
    <text evidence="10">Cell wall formation. Catalyzes the transfer of a GlcNAc subunit on undecaprenyl-pyrophosphoryl-MurNAc-pentapeptide (lipid intermediate I) to form undecaprenyl-pyrophosphoryl-MurNAc-(pentapeptide)GlcNAc (lipid intermediate II).</text>
</comment>
<keyword evidence="3 10" id="KW-0328">Glycosyltransferase</keyword>
<feature type="binding site" evidence="10">
    <location>
        <position position="319"/>
    </location>
    <ligand>
        <name>UDP-N-acetyl-alpha-D-glucosamine</name>
        <dbReference type="ChEBI" id="CHEBI:57705"/>
    </ligand>
</feature>
<reference evidence="13 14" key="1">
    <citation type="submission" date="2017-11" db="EMBL/GenBank/DDBJ databases">
        <title>Genomic Encyclopedia of Archaeal and Bacterial Type Strains, Phase II (KMG-II): From Individual Species to Whole Genera.</title>
        <authorList>
            <person name="Goeker M."/>
        </authorList>
    </citation>
    <scope>NUCLEOTIDE SEQUENCE [LARGE SCALE GENOMIC DNA]</scope>
    <source>
        <strain evidence="13 14">DSM 27268</strain>
    </source>
</reference>
<evidence type="ECO:0000256" key="2">
    <source>
        <dbReference type="ARBA" id="ARBA00022618"/>
    </source>
</evidence>
<evidence type="ECO:0000256" key="7">
    <source>
        <dbReference type="ARBA" id="ARBA00023136"/>
    </source>
</evidence>
<dbReference type="Pfam" id="PF03033">
    <property type="entry name" value="Glyco_transf_28"/>
    <property type="match status" value="1"/>
</dbReference>
<dbReference type="AlphaFoldDB" id="A0A2M9CTE3"/>
<evidence type="ECO:0000256" key="8">
    <source>
        <dbReference type="ARBA" id="ARBA00023306"/>
    </source>
</evidence>
<comment type="pathway">
    <text evidence="10">Cell wall biogenesis; peptidoglycan biosynthesis.</text>
</comment>
<dbReference type="GO" id="GO:0009252">
    <property type="term" value="P:peptidoglycan biosynthetic process"/>
    <property type="evidence" value="ECO:0007669"/>
    <property type="project" value="UniProtKB-UniRule"/>
</dbReference>
<dbReference type="GO" id="GO:0008360">
    <property type="term" value="P:regulation of cell shape"/>
    <property type="evidence" value="ECO:0007669"/>
    <property type="project" value="UniProtKB-KW"/>
</dbReference>
<feature type="binding site" evidence="10">
    <location>
        <begin position="28"/>
        <end position="30"/>
    </location>
    <ligand>
        <name>UDP-N-acetyl-alpha-D-glucosamine</name>
        <dbReference type="ChEBI" id="CHEBI:57705"/>
    </ligand>
</feature>
<keyword evidence="9 10" id="KW-0961">Cell wall biogenesis/degradation</keyword>
<dbReference type="EMBL" id="PGFG01000001">
    <property type="protein sequence ID" value="PJJ75190.1"/>
    <property type="molecule type" value="Genomic_DNA"/>
</dbReference>
<dbReference type="UniPathway" id="UPA00219"/>
<dbReference type="PANTHER" id="PTHR21015:SF22">
    <property type="entry name" value="GLYCOSYLTRANSFERASE"/>
    <property type="match status" value="1"/>
</dbReference>
<keyword evidence="4 10" id="KW-0808">Transferase</keyword>
<dbReference type="InterPro" id="IPR004276">
    <property type="entry name" value="GlycoTrans_28_N"/>
</dbReference>
<name>A0A2M9CTE3_9BACT</name>
<organism evidence="13 14">
    <name type="scientific">Thermoflavifilum aggregans</name>
    <dbReference type="NCBI Taxonomy" id="454188"/>
    <lineage>
        <taxon>Bacteria</taxon>
        <taxon>Pseudomonadati</taxon>
        <taxon>Bacteroidota</taxon>
        <taxon>Chitinophagia</taxon>
        <taxon>Chitinophagales</taxon>
        <taxon>Chitinophagaceae</taxon>
        <taxon>Thermoflavifilum</taxon>
    </lineage>
</organism>
<dbReference type="Pfam" id="PF04101">
    <property type="entry name" value="Glyco_tran_28_C"/>
    <property type="match status" value="1"/>
</dbReference>
<dbReference type="GO" id="GO:0051991">
    <property type="term" value="F:UDP-N-acetyl-D-glucosamine:N-acetylmuramoyl-L-alanyl-D-glutamyl-meso-2,6-diaminopimelyl-D-alanyl-D-alanine-diphosphoundecaprenol 4-beta-N-acetylglucosaminlytransferase activity"/>
    <property type="evidence" value="ECO:0007669"/>
    <property type="project" value="RHEA"/>
</dbReference>
<comment type="caution">
    <text evidence="10">Lacks conserved residue(s) required for the propagation of feature annotation.</text>
</comment>
<sequence length="404" mass="45131">MLQHMGEQQLSYTHTPHAARIIISGGGTGGHIFPAIAIARALQQLEPDIQVLFVGAKGKMEMEKVPQAGYPIRALDIKGMDRSSWWKNITLPYFILKSILQARHILHDFKPHAVIGVGGYASFPILFAAQQAGIDTYIQEQNSFAGKANQWLAKKATRIFVAFDGMEKFFPKEKIVVTGNPVRQDILSENISKADACRFFELDPQRPVVLVVGGSQGARSINRAIQQNIELLISHHIQVIWQTGKLDFENIQQFIQSKAAQARYLSQIKLMPFVQDMAKAYAAADVVVSRAGAIAIAELCVMQKPAILVPFPFAAEDHQTHNARMLVEKQAAWMIADAEAQEKLVHVIIDLCTDEEKRISLSEHIGRLAIRNADQRIAATILQDLKRRYRELSFSVSTNTNHHT</sequence>
<evidence type="ECO:0000259" key="11">
    <source>
        <dbReference type="Pfam" id="PF03033"/>
    </source>
</evidence>
<feature type="domain" description="Glycosyltransferase family 28 N-terminal" evidence="11">
    <location>
        <begin position="21"/>
        <end position="160"/>
    </location>
</feature>
<dbReference type="GO" id="GO:0051301">
    <property type="term" value="P:cell division"/>
    <property type="evidence" value="ECO:0007669"/>
    <property type="project" value="UniProtKB-KW"/>
</dbReference>
<evidence type="ECO:0000256" key="9">
    <source>
        <dbReference type="ARBA" id="ARBA00023316"/>
    </source>
</evidence>
<dbReference type="HAMAP" id="MF_00033">
    <property type="entry name" value="MurG"/>
    <property type="match status" value="1"/>
</dbReference>
<dbReference type="PANTHER" id="PTHR21015">
    <property type="entry name" value="UDP-N-ACETYLGLUCOSAMINE--N-ACETYLMURAMYL-(PENTAPEPTIDE) PYROPHOSPHORYL-UNDECAPRENOL N-ACETYLGLUCOSAMINE TRANSFERASE 1"/>
    <property type="match status" value="1"/>
</dbReference>
<protein>
    <recommendedName>
        <fullName evidence="10">UDP-N-acetylglucosamine--N-acetylmuramyl-(pentapeptide) pyrophosphoryl-undecaprenol N-acetylglucosamine transferase</fullName>
        <ecNumber evidence="10">2.4.1.227</ecNumber>
    </recommendedName>
    <alternativeName>
        <fullName evidence="10">Undecaprenyl-PP-MurNAc-pentapeptide-UDPGlcNAc GlcNAc transferase</fullName>
    </alternativeName>
</protein>
<dbReference type="GO" id="GO:0071555">
    <property type="term" value="P:cell wall organization"/>
    <property type="evidence" value="ECO:0007669"/>
    <property type="project" value="UniProtKB-KW"/>
</dbReference>
<dbReference type="SUPFAM" id="SSF53756">
    <property type="entry name" value="UDP-Glycosyltransferase/glycogen phosphorylase"/>
    <property type="match status" value="1"/>
</dbReference>
<keyword evidence="14" id="KW-1185">Reference proteome</keyword>
<comment type="subcellular location">
    <subcellularLocation>
        <location evidence="10">Cell membrane</location>
        <topology evidence="10">Peripheral membrane protein</topology>
        <orientation evidence="10">Cytoplasmic side</orientation>
    </subcellularLocation>
</comment>
<accession>A0A2M9CTE3</accession>
<evidence type="ECO:0000259" key="12">
    <source>
        <dbReference type="Pfam" id="PF04101"/>
    </source>
</evidence>
<dbReference type="CDD" id="cd03785">
    <property type="entry name" value="GT28_MurG"/>
    <property type="match status" value="1"/>
</dbReference>
<dbReference type="InterPro" id="IPR007235">
    <property type="entry name" value="Glyco_trans_28_C"/>
</dbReference>
<feature type="binding site" evidence="10">
    <location>
        <position position="215"/>
    </location>
    <ligand>
        <name>UDP-N-acetyl-alpha-D-glucosamine</name>
        <dbReference type="ChEBI" id="CHEBI:57705"/>
    </ligand>
</feature>
<dbReference type="InterPro" id="IPR006009">
    <property type="entry name" value="GlcNAc_MurG"/>
</dbReference>
<comment type="similarity">
    <text evidence="10">Belongs to the glycosyltransferase 28 family. MurG subfamily.</text>
</comment>
<keyword evidence="5 10" id="KW-0133">Cell shape</keyword>
<evidence type="ECO:0000256" key="10">
    <source>
        <dbReference type="HAMAP-Rule" id="MF_00033"/>
    </source>
</evidence>
<keyword evidence="7 10" id="KW-0472">Membrane</keyword>
<feature type="binding site" evidence="10">
    <location>
        <position position="142"/>
    </location>
    <ligand>
        <name>UDP-N-acetyl-alpha-D-glucosamine</name>
        <dbReference type="ChEBI" id="CHEBI:57705"/>
    </ligand>
</feature>
<keyword evidence="1 10" id="KW-1003">Cell membrane</keyword>
<dbReference type="EC" id="2.4.1.227" evidence="10"/>
<proteinExistence type="inferred from homology"/>
<evidence type="ECO:0000313" key="14">
    <source>
        <dbReference type="Proteomes" id="UP000230000"/>
    </source>
</evidence>
<dbReference type="GO" id="GO:0050511">
    <property type="term" value="F:undecaprenyldiphospho-muramoylpentapeptide beta-N-acetylglucosaminyltransferase activity"/>
    <property type="evidence" value="ECO:0007669"/>
    <property type="project" value="UniProtKB-UniRule"/>
</dbReference>
<evidence type="ECO:0000256" key="6">
    <source>
        <dbReference type="ARBA" id="ARBA00022984"/>
    </source>
</evidence>
<dbReference type="NCBIfam" id="TIGR01133">
    <property type="entry name" value="murG"/>
    <property type="match status" value="1"/>
</dbReference>
<gene>
    <name evidence="10" type="primary">murG</name>
    <name evidence="13" type="ORF">BXY57_0759</name>
</gene>
<evidence type="ECO:0000256" key="1">
    <source>
        <dbReference type="ARBA" id="ARBA00022475"/>
    </source>
</evidence>
<keyword evidence="2 10" id="KW-0132">Cell division</keyword>
<comment type="caution">
    <text evidence="13">The sequence shown here is derived from an EMBL/GenBank/DDBJ whole genome shotgun (WGS) entry which is preliminary data.</text>
</comment>
<feature type="domain" description="Glycosyl transferase family 28 C-terminal" evidence="12">
    <location>
        <begin position="208"/>
        <end position="363"/>
    </location>
</feature>